<gene>
    <name evidence="1" type="ORF">AWB65_01991</name>
</gene>
<reference evidence="1" key="1">
    <citation type="submission" date="2016-01" db="EMBL/GenBank/DDBJ databases">
        <authorList>
            <person name="Peeters C."/>
        </authorList>
    </citation>
    <scope>NUCLEOTIDE SEQUENCE [LARGE SCALE GENOMIC DNA]</scope>
    <source>
        <strain evidence="1">LMG 22934</strain>
    </source>
</reference>
<name>A0A158GGW9_9BURK</name>
<dbReference type="RefSeq" id="WP_087659928.1">
    <property type="nucleotide sequence ID" value="NZ_FCNW02000007.1"/>
</dbReference>
<dbReference type="EMBL" id="FCNW02000007">
    <property type="protein sequence ID" value="SAL31365.1"/>
    <property type="molecule type" value="Genomic_DNA"/>
</dbReference>
<accession>A0A158GGW9</accession>
<organism evidence="1 2">
    <name type="scientific">Caballeronia humi</name>
    <dbReference type="NCBI Taxonomy" id="326474"/>
    <lineage>
        <taxon>Bacteria</taxon>
        <taxon>Pseudomonadati</taxon>
        <taxon>Pseudomonadota</taxon>
        <taxon>Betaproteobacteria</taxon>
        <taxon>Burkholderiales</taxon>
        <taxon>Burkholderiaceae</taxon>
        <taxon>Caballeronia</taxon>
    </lineage>
</organism>
<dbReference type="Proteomes" id="UP000054977">
    <property type="component" value="Unassembled WGS sequence"/>
</dbReference>
<proteinExistence type="predicted"/>
<dbReference type="AlphaFoldDB" id="A0A158GGW9"/>
<evidence type="ECO:0000313" key="2">
    <source>
        <dbReference type="Proteomes" id="UP000054977"/>
    </source>
</evidence>
<evidence type="ECO:0000313" key="1">
    <source>
        <dbReference type="EMBL" id="SAL31365.1"/>
    </source>
</evidence>
<comment type="caution">
    <text evidence="1">The sequence shown here is derived from an EMBL/GenBank/DDBJ whole genome shotgun (WGS) entry which is preliminary data.</text>
</comment>
<sequence length="92" mass="9872">MTTLSISDLSHSAELDRNEMSAVRGGTLFLPSYSEYSTSLKFDTQQAIGQTQNVFNANGNNAAFVTDIDSKVKPVQKANNSNTINVFGGVPV</sequence>
<dbReference type="STRING" id="326474.AWB65_01991"/>
<keyword evidence="2" id="KW-1185">Reference proteome</keyword>
<protein>
    <submittedName>
        <fullName evidence="1">Uncharacterized protein</fullName>
    </submittedName>
</protein>
<dbReference type="OrthoDB" id="8966445at2"/>